<feature type="transmembrane region" description="Helical" evidence="1">
    <location>
        <begin position="161"/>
        <end position="179"/>
    </location>
</feature>
<evidence type="ECO:0000313" key="2">
    <source>
        <dbReference type="EMBL" id="MDK9362859.1"/>
    </source>
</evidence>
<evidence type="ECO:0000313" key="3">
    <source>
        <dbReference type="Proteomes" id="UP001223214"/>
    </source>
</evidence>
<dbReference type="RefSeq" id="WP_285148183.1">
    <property type="nucleotide sequence ID" value="NZ_JASSOM010000045.1"/>
</dbReference>
<protein>
    <submittedName>
        <fullName evidence="2">Uncharacterized protein</fullName>
    </submittedName>
</protein>
<organism evidence="2 3">
    <name type="scientific">Lelliottia wanjuensis</name>
    <dbReference type="NCBI Taxonomy" id="3050585"/>
    <lineage>
        <taxon>Bacteria</taxon>
        <taxon>Pseudomonadati</taxon>
        <taxon>Pseudomonadota</taxon>
        <taxon>Gammaproteobacteria</taxon>
        <taxon>Enterobacterales</taxon>
        <taxon>Enterobacteriaceae</taxon>
        <taxon>Lelliottia</taxon>
    </lineage>
</organism>
<sequence>MTSINEVIKHALNVIPGVKFYNDMITFIRHPEIYDGIEEYTPLKNALGNLLKSTLAISVVITLIKWSMLNNSLIANLELIINPLVLYISLFSRAIVISLIFWSSVSILSFATSRKISILYFLQILQVWSVLNPLGIILFWVALNRVMENGKSEEAVNNFDFLFGIGVSACSFVLIYKLLLRPVYIHLKYVLKINNPLITTLTGISIAFTSNIYLPNFFSKAMINEKSMCSLLYQKQKEKLLNHSITEDKFMFDCLRSSNSQ</sequence>
<evidence type="ECO:0000256" key="1">
    <source>
        <dbReference type="SAM" id="Phobius"/>
    </source>
</evidence>
<comment type="caution">
    <text evidence="2">The sequence shown here is derived from an EMBL/GenBank/DDBJ whole genome shotgun (WGS) entry which is preliminary data.</text>
</comment>
<feature type="transmembrane region" description="Helical" evidence="1">
    <location>
        <begin position="118"/>
        <end position="141"/>
    </location>
</feature>
<dbReference type="Proteomes" id="UP001223214">
    <property type="component" value="Unassembled WGS sequence"/>
</dbReference>
<feature type="transmembrane region" description="Helical" evidence="1">
    <location>
        <begin position="84"/>
        <end position="111"/>
    </location>
</feature>
<accession>A0AAP4D0I1</accession>
<dbReference type="EMBL" id="JASSOM010000045">
    <property type="protein sequence ID" value="MDK9362859.1"/>
    <property type="molecule type" value="Genomic_DNA"/>
</dbReference>
<reference evidence="2 3" key="1">
    <citation type="submission" date="2023-06" db="EMBL/GenBank/DDBJ databases">
        <title>Identification and characterization of antibiotic-resistant Gram-negative bacteria.</title>
        <authorList>
            <person name="Cho G.-S."/>
            <person name="Lee J."/>
            <person name="Tai E."/>
            <person name="Jeong S."/>
            <person name="Kim I."/>
            <person name="Kim B.-E."/>
            <person name="Jeong M.-I."/>
            <person name="Oh K.-K."/>
            <person name="Franz C.M.A.P."/>
        </authorList>
    </citation>
    <scope>NUCLEOTIDE SEQUENCE [LARGE SCALE GENOMIC DNA]</scope>
    <source>
        <strain evidence="2 3">V106_12</strain>
    </source>
</reference>
<keyword evidence="1" id="KW-0472">Membrane</keyword>
<keyword evidence="1" id="KW-0812">Transmembrane</keyword>
<keyword evidence="3" id="KW-1185">Reference proteome</keyword>
<name>A0AAP4D0I1_9ENTR</name>
<proteinExistence type="predicted"/>
<keyword evidence="1" id="KW-1133">Transmembrane helix</keyword>
<dbReference type="AlphaFoldDB" id="A0AAP4D0I1"/>
<gene>
    <name evidence="2" type="ORF">QQF32_06595</name>
</gene>
<feature type="transmembrane region" description="Helical" evidence="1">
    <location>
        <begin position="46"/>
        <end position="64"/>
    </location>
</feature>